<comment type="similarity">
    <text evidence="2">Belongs to the binding-protein-dependent transport system permease family. FecCD subfamily.</text>
</comment>
<protein>
    <submittedName>
        <fullName evidence="8">ABC-type Fe3+-siderophore transport system, permease component</fullName>
    </submittedName>
</protein>
<evidence type="ECO:0000256" key="1">
    <source>
        <dbReference type="ARBA" id="ARBA00004651"/>
    </source>
</evidence>
<dbReference type="GO" id="GO:0005886">
    <property type="term" value="C:plasma membrane"/>
    <property type="evidence" value="ECO:0007669"/>
    <property type="project" value="UniProtKB-SubCell"/>
</dbReference>
<dbReference type="InterPro" id="IPR000522">
    <property type="entry name" value="ABC_transptr_permease_BtuC"/>
</dbReference>
<keyword evidence="3" id="KW-0813">Transport</keyword>
<dbReference type="AlphaFoldDB" id="A0A1M4E1V4"/>
<name>A0A1M4E1V4_9ACTN</name>
<dbReference type="SUPFAM" id="SSF81345">
    <property type="entry name" value="ABC transporter involved in vitamin B12 uptake, BtuC"/>
    <property type="match status" value="1"/>
</dbReference>
<keyword evidence="5" id="KW-0812">Transmembrane</keyword>
<evidence type="ECO:0000256" key="3">
    <source>
        <dbReference type="ARBA" id="ARBA00022448"/>
    </source>
</evidence>
<reference evidence="8" key="1">
    <citation type="submission" date="2016-04" db="EMBL/GenBank/DDBJ databases">
        <authorList>
            <person name="Evans L.H."/>
            <person name="Alamgir A."/>
            <person name="Owens N."/>
            <person name="Weber N.D."/>
            <person name="Virtaneva K."/>
            <person name="Barbian K."/>
            <person name="Babar A."/>
            <person name="Rosenke K."/>
        </authorList>
    </citation>
    <scope>NUCLEOTIDE SEQUENCE</scope>
    <source>
        <strain evidence="8">Nono1</strain>
    </source>
</reference>
<dbReference type="PANTHER" id="PTHR30472">
    <property type="entry name" value="FERRIC ENTEROBACTIN TRANSPORT SYSTEM PERMEASE PROTEIN"/>
    <property type="match status" value="1"/>
</dbReference>
<dbReference type="Gene3D" id="1.10.3470.10">
    <property type="entry name" value="ABC transporter involved in vitamin B12 uptake, BtuC"/>
    <property type="match status" value="1"/>
</dbReference>
<dbReference type="GO" id="GO:0033214">
    <property type="term" value="P:siderophore-iron import into cell"/>
    <property type="evidence" value="ECO:0007669"/>
    <property type="project" value="TreeGrafter"/>
</dbReference>
<keyword evidence="7" id="KW-0472">Membrane</keyword>
<gene>
    <name evidence="8" type="ORF">BN4615_P2313</name>
</gene>
<dbReference type="GO" id="GO:0022857">
    <property type="term" value="F:transmembrane transporter activity"/>
    <property type="evidence" value="ECO:0007669"/>
    <property type="project" value="InterPro"/>
</dbReference>
<evidence type="ECO:0000256" key="7">
    <source>
        <dbReference type="ARBA" id="ARBA00023136"/>
    </source>
</evidence>
<dbReference type="EMBL" id="LT559118">
    <property type="protein sequence ID" value="SBO92799.1"/>
    <property type="molecule type" value="Genomic_DNA"/>
</dbReference>
<evidence type="ECO:0000313" key="8">
    <source>
        <dbReference type="EMBL" id="SBO92799.1"/>
    </source>
</evidence>
<dbReference type="InterPro" id="IPR037294">
    <property type="entry name" value="ABC_BtuC-like"/>
</dbReference>
<accession>A0A1M4E1V4</accession>
<dbReference type="RefSeq" id="WP_397351861.1">
    <property type="nucleotide sequence ID" value="NZ_CP084058.1"/>
</dbReference>
<sequence length="99" mass="10448">MHDLRLPRTLLGRCVGLALGLARALMQGLTRNPPADPGLLGVDSGASLAAVCSILFFGGCRADRVPTSPAERALRGVRPEERALSGNTDRYLTSIDSSM</sequence>
<dbReference type="PANTHER" id="PTHR30472:SF1">
    <property type="entry name" value="FE(3+) DICITRATE TRANSPORT SYSTEM PERMEASE PROTEIN FECC-RELATED"/>
    <property type="match status" value="1"/>
</dbReference>
<dbReference type="Pfam" id="PF01032">
    <property type="entry name" value="FecCD"/>
    <property type="match status" value="1"/>
</dbReference>
<keyword evidence="6" id="KW-1133">Transmembrane helix</keyword>
<keyword evidence="4" id="KW-1003">Cell membrane</keyword>
<comment type="subcellular location">
    <subcellularLocation>
        <location evidence="1">Cell membrane</location>
        <topology evidence="1">Multi-pass membrane protein</topology>
    </subcellularLocation>
</comment>
<evidence type="ECO:0000256" key="5">
    <source>
        <dbReference type="ARBA" id="ARBA00022692"/>
    </source>
</evidence>
<evidence type="ECO:0000256" key="4">
    <source>
        <dbReference type="ARBA" id="ARBA00022475"/>
    </source>
</evidence>
<organism evidence="8">
    <name type="scientific">Nonomuraea gerenzanensis</name>
    <dbReference type="NCBI Taxonomy" id="93944"/>
    <lineage>
        <taxon>Bacteria</taxon>
        <taxon>Bacillati</taxon>
        <taxon>Actinomycetota</taxon>
        <taxon>Actinomycetes</taxon>
        <taxon>Streptosporangiales</taxon>
        <taxon>Streptosporangiaceae</taxon>
        <taxon>Nonomuraea</taxon>
    </lineage>
</organism>
<evidence type="ECO:0000256" key="6">
    <source>
        <dbReference type="ARBA" id="ARBA00022989"/>
    </source>
</evidence>
<evidence type="ECO:0000256" key="2">
    <source>
        <dbReference type="ARBA" id="ARBA00007935"/>
    </source>
</evidence>
<proteinExistence type="inferred from homology"/>